<proteinExistence type="predicted"/>
<keyword evidence="1" id="KW-0472">Membrane</keyword>
<evidence type="ECO:0000313" key="4">
    <source>
        <dbReference type="Proteomes" id="UP000663854"/>
    </source>
</evidence>
<dbReference type="Proteomes" id="UP000663870">
    <property type="component" value="Unassembled WGS sequence"/>
</dbReference>
<reference evidence="2" key="1">
    <citation type="submission" date="2021-02" db="EMBL/GenBank/DDBJ databases">
        <authorList>
            <person name="Nowell W R."/>
        </authorList>
    </citation>
    <scope>NUCLEOTIDE SEQUENCE</scope>
</reference>
<sequence>MVFFLAYISSRTVTVGDIITGTDVFTTTSLSDEQLFNKLFYSSQMLIIGLINGSCVVWNLRICEKKKIMIH</sequence>
<comment type="caution">
    <text evidence="2">The sequence shown here is derived from an EMBL/GenBank/DDBJ whole genome shotgun (WGS) entry which is preliminary data.</text>
</comment>
<dbReference type="Proteomes" id="UP000663854">
    <property type="component" value="Unassembled WGS sequence"/>
</dbReference>
<name>A0A815MBX0_9BILA</name>
<dbReference type="EMBL" id="CAJNOL010007572">
    <property type="protein sequence ID" value="CAF1629500.1"/>
    <property type="molecule type" value="Genomic_DNA"/>
</dbReference>
<organism evidence="2 4">
    <name type="scientific">Rotaria sordida</name>
    <dbReference type="NCBI Taxonomy" id="392033"/>
    <lineage>
        <taxon>Eukaryota</taxon>
        <taxon>Metazoa</taxon>
        <taxon>Spiralia</taxon>
        <taxon>Gnathifera</taxon>
        <taxon>Rotifera</taxon>
        <taxon>Eurotatoria</taxon>
        <taxon>Bdelloidea</taxon>
        <taxon>Philodinida</taxon>
        <taxon>Philodinidae</taxon>
        <taxon>Rotaria</taxon>
    </lineage>
</organism>
<evidence type="ECO:0000313" key="3">
    <source>
        <dbReference type="EMBL" id="CAF1629500.1"/>
    </source>
</evidence>
<feature type="transmembrane region" description="Helical" evidence="1">
    <location>
        <begin position="39"/>
        <end position="60"/>
    </location>
</feature>
<keyword evidence="5" id="KW-1185">Reference proteome</keyword>
<keyword evidence="1" id="KW-0812">Transmembrane</keyword>
<dbReference type="EMBL" id="CAJNOH010006036">
    <property type="protein sequence ID" value="CAF1418454.1"/>
    <property type="molecule type" value="Genomic_DNA"/>
</dbReference>
<evidence type="ECO:0000313" key="2">
    <source>
        <dbReference type="EMBL" id="CAF1418454.1"/>
    </source>
</evidence>
<gene>
    <name evidence="3" type="ORF">JXQ802_LOCUS51608</name>
    <name evidence="2" type="ORF">PYM288_LOCUS35362</name>
</gene>
<evidence type="ECO:0000256" key="1">
    <source>
        <dbReference type="SAM" id="Phobius"/>
    </source>
</evidence>
<accession>A0A815MBX0</accession>
<protein>
    <submittedName>
        <fullName evidence="2">Uncharacterized protein</fullName>
    </submittedName>
</protein>
<dbReference type="AlphaFoldDB" id="A0A815MBX0"/>
<keyword evidence="1" id="KW-1133">Transmembrane helix</keyword>
<evidence type="ECO:0000313" key="5">
    <source>
        <dbReference type="Proteomes" id="UP000663870"/>
    </source>
</evidence>